<gene>
    <name evidence="2" type="ORF">PXX05_07905</name>
</gene>
<dbReference type="Pfam" id="PF13557">
    <property type="entry name" value="Phenol_MetA_deg"/>
    <property type="match status" value="1"/>
</dbReference>
<accession>A0ABY8ANM9</accession>
<feature type="signal peptide" evidence="1">
    <location>
        <begin position="1"/>
        <end position="24"/>
    </location>
</feature>
<name>A0ABY8ANM9_9GAMM</name>
<dbReference type="EMBL" id="CP119078">
    <property type="protein sequence ID" value="WED41861.1"/>
    <property type="molecule type" value="Genomic_DNA"/>
</dbReference>
<organism evidence="2 3">
    <name type="scientific">Legionella cardiaca</name>
    <dbReference type="NCBI Taxonomy" id="1071983"/>
    <lineage>
        <taxon>Bacteria</taxon>
        <taxon>Pseudomonadati</taxon>
        <taxon>Pseudomonadota</taxon>
        <taxon>Gammaproteobacteria</taxon>
        <taxon>Legionellales</taxon>
        <taxon>Legionellaceae</taxon>
        <taxon>Legionella</taxon>
    </lineage>
</organism>
<keyword evidence="3" id="KW-1185">Reference proteome</keyword>
<evidence type="ECO:0000256" key="1">
    <source>
        <dbReference type="SAM" id="SignalP"/>
    </source>
</evidence>
<dbReference type="RefSeq" id="WP_275087686.1">
    <property type="nucleotide sequence ID" value="NZ_CP119078.1"/>
</dbReference>
<keyword evidence="1" id="KW-0732">Signal</keyword>
<sequence>MLLLGKFLIYALIILIVSVNNAFAEDNPCTASPPVITLSDRGGNADSPCIIPVKTAFLEGGYLYQNLIPSGQLQTYPQGEFRIGLPAHSEIGLFLPNYNTPFSGYGPFGFDIKHQFGAGKNWIFSTQTTFILPGGSSVFGSKGLGASMAGIMTYNLNDQWSLTGMLQIGSFTEPTIIGGERYISFTPDLVLSYSPIERLTLYGEVYSLSPVGPNQGDVTLVDYGLLYMLVPQFAIDVGVYHQLGNNPNQFKNAFGGGFTLVL</sequence>
<dbReference type="InterPro" id="IPR025737">
    <property type="entry name" value="FApF"/>
</dbReference>
<evidence type="ECO:0000313" key="2">
    <source>
        <dbReference type="EMBL" id="WED41861.1"/>
    </source>
</evidence>
<feature type="chain" id="PRO_5045111729" evidence="1">
    <location>
        <begin position="25"/>
        <end position="262"/>
    </location>
</feature>
<proteinExistence type="predicted"/>
<reference evidence="2 3" key="1">
    <citation type="submission" date="2023-02" db="EMBL/GenBank/DDBJ databases">
        <title>Genome Sequence of L. cardiaca H63T.</title>
        <authorList>
            <person name="Lopez A.E."/>
            <person name="Cianciotto N.P."/>
        </authorList>
    </citation>
    <scope>NUCLEOTIDE SEQUENCE [LARGE SCALE GENOMIC DNA]</scope>
    <source>
        <strain evidence="2 3">H63</strain>
    </source>
</reference>
<dbReference type="Proteomes" id="UP001222087">
    <property type="component" value="Chromosome"/>
</dbReference>
<protein>
    <submittedName>
        <fullName evidence="2">Transporter</fullName>
    </submittedName>
</protein>
<evidence type="ECO:0000313" key="3">
    <source>
        <dbReference type="Proteomes" id="UP001222087"/>
    </source>
</evidence>